<proteinExistence type="predicted"/>
<sequence length="368" mass="42184">MYTYKVEVYNNNELTDILEYKIKTKNKSKENKTDTNSYENKTEIVSLTKKNQVILDWEDLEDKDGTYEIYKDGEFLGKANKSFFKDKNIKSGMSYHYQIIAEKPVSDSKKKEIIEKSIEKGYSLFEIPSSAFLERKTINKLIKTPEENSTSELSQKSGIVTLSASTLDSFIVRYTTFIPYYKVDNPNILEEWFESGVPTGSYVTGDGYSNGTLRDFNYFNNSYRTRIDVYAEWYNSSPSYTSYKYVMPTHLYGPDGTLVDEETAPKDGMTFSGLGKLSDRISWKVFHDVGLGTSSTSPNINYEYTATMYKNGNISASGEHDSAPNHEVYLARAYSGLPPVTLHTYSVNSKDDFKYLFPFYTNEHWQSS</sequence>
<name>A0ABS2NCS4_9BACI</name>
<accession>A0ABS2NCS4</accession>
<organism evidence="1 2">
    <name type="scientific">Rossellomorea pakistanensis</name>
    <dbReference type="NCBI Taxonomy" id="992288"/>
    <lineage>
        <taxon>Bacteria</taxon>
        <taxon>Bacillati</taxon>
        <taxon>Bacillota</taxon>
        <taxon>Bacilli</taxon>
        <taxon>Bacillales</taxon>
        <taxon>Bacillaceae</taxon>
        <taxon>Rossellomorea</taxon>
    </lineage>
</organism>
<gene>
    <name evidence="1" type="ORF">JOC86_002204</name>
</gene>
<evidence type="ECO:0000313" key="2">
    <source>
        <dbReference type="Proteomes" id="UP001646157"/>
    </source>
</evidence>
<protein>
    <submittedName>
        <fullName evidence="1">Uncharacterized protein</fullName>
    </submittedName>
</protein>
<comment type="caution">
    <text evidence="1">The sequence shown here is derived from an EMBL/GenBank/DDBJ whole genome shotgun (WGS) entry which is preliminary data.</text>
</comment>
<dbReference type="InterPro" id="IPR013783">
    <property type="entry name" value="Ig-like_fold"/>
</dbReference>
<evidence type="ECO:0000313" key="1">
    <source>
        <dbReference type="EMBL" id="MBM7585662.1"/>
    </source>
</evidence>
<dbReference type="RefSeq" id="WP_205172038.1">
    <property type="nucleotide sequence ID" value="NZ_JAFBDZ010000002.1"/>
</dbReference>
<dbReference type="Proteomes" id="UP001646157">
    <property type="component" value="Unassembled WGS sequence"/>
</dbReference>
<dbReference type="EMBL" id="JAFBDZ010000002">
    <property type="protein sequence ID" value="MBM7585662.1"/>
    <property type="molecule type" value="Genomic_DNA"/>
</dbReference>
<dbReference type="Gene3D" id="2.60.40.10">
    <property type="entry name" value="Immunoglobulins"/>
    <property type="match status" value="1"/>
</dbReference>
<reference evidence="1 2" key="1">
    <citation type="submission" date="2021-01" db="EMBL/GenBank/DDBJ databases">
        <title>Genomic Encyclopedia of Type Strains, Phase IV (KMG-IV): sequencing the most valuable type-strain genomes for metagenomic binning, comparative biology and taxonomic classification.</title>
        <authorList>
            <person name="Goeker M."/>
        </authorList>
    </citation>
    <scope>NUCLEOTIDE SEQUENCE [LARGE SCALE GENOMIC DNA]</scope>
    <source>
        <strain evidence="1 2">DSM 24834</strain>
    </source>
</reference>
<keyword evidence="2" id="KW-1185">Reference proteome</keyword>